<dbReference type="Gene3D" id="1.20.1260.10">
    <property type="match status" value="1"/>
</dbReference>
<dbReference type="SUPFAM" id="SSF47240">
    <property type="entry name" value="Ferritin-like"/>
    <property type="match status" value="1"/>
</dbReference>
<protein>
    <recommendedName>
        <fullName evidence="5">Ferritin</fullName>
    </recommendedName>
</protein>
<keyword evidence="5" id="KW-0409">Iron storage</keyword>
<organism evidence="7 8">
    <name type="scientific">Balaenoptera physalus</name>
    <name type="common">Fin whale</name>
    <name type="synonym">Balaena physalus</name>
    <dbReference type="NCBI Taxonomy" id="9770"/>
    <lineage>
        <taxon>Eukaryota</taxon>
        <taxon>Metazoa</taxon>
        <taxon>Chordata</taxon>
        <taxon>Craniata</taxon>
        <taxon>Vertebrata</taxon>
        <taxon>Euteleostomi</taxon>
        <taxon>Mammalia</taxon>
        <taxon>Eutheria</taxon>
        <taxon>Laurasiatheria</taxon>
        <taxon>Artiodactyla</taxon>
        <taxon>Whippomorpha</taxon>
        <taxon>Cetacea</taxon>
        <taxon>Mysticeti</taxon>
        <taxon>Balaenopteridae</taxon>
        <taxon>Balaenoptera</taxon>
    </lineage>
</organism>
<evidence type="ECO:0000313" key="7">
    <source>
        <dbReference type="EMBL" id="KAB0393600.1"/>
    </source>
</evidence>
<dbReference type="InterPro" id="IPR012347">
    <property type="entry name" value="Ferritin-like"/>
</dbReference>
<dbReference type="PANTHER" id="PTHR11431">
    <property type="entry name" value="FERRITIN"/>
    <property type="match status" value="1"/>
</dbReference>
<proteinExistence type="inferred from homology"/>
<dbReference type="InterPro" id="IPR009078">
    <property type="entry name" value="Ferritin-like_SF"/>
</dbReference>
<dbReference type="OrthoDB" id="186462at2759"/>
<evidence type="ECO:0000313" key="8">
    <source>
        <dbReference type="Proteomes" id="UP000437017"/>
    </source>
</evidence>
<evidence type="ECO:0000256" key="4">
    <source>
        <dbReference type="PIRSR" id="PIRSR601519-1"/>
    </source>
</evidence>
<dbReference type="EMBL" id="SGJD01003109">
    <property type="protein sequence ID" value="KAB0393600.1"/>
    <property type="molecule type" value="Genomic_DNA"/>
</dbReference>
<evidence type="ECO:0000256" key="1">
    <source>
        <dbReference type="ARBA" id="ARBA00044942"/>
    </source>
</evidence>
<accession>A0A643C0R2</accession>
<gene>
    <name evidence="7" type="ORF">E2I00_018949</name>
</gene>
<comment type="caution">
    <text evidence="7">The sequence shown here is derived from an EMBL/GenBank/DDBJ whole genome shotgun (WGS) entry which is preliminary data.</text>
</comment>
<comment type="function">
    <text evidence="2">Stores iron in a soluble, non-toxic, readily available form. Important for iron homeostasis. Iron is taken up in the ferrous form and deposited as ferric hydroxides after oxidation. Also plays a role in delivery of iron to cells. Mediates iron uptake in capsule cells of the developing kidney. Delivery to lysosomes by the cargo receptor NCOA4 for autophagic degradation and release or iron.</text>
</comment>
<comment type="similarity">
    <text evidence="5">Belongs to the ferritin family.</text>
</comment>
<reference evidence="7 8" key="1">
    <citation type="journal article" date="2019" name="PLoS ONE">
        <title>Genomic analyses reveal an absence of contemporary introgressive admixture between fin whales and blue whales, despite known hybrids.</title>
        <authorList>
            <person name="Westbury M.V."/>
            <person name="Petersen B."/>
            <person name="Lorenzen E.D."/>
        </authorList>
    </citation>
    <scope>NUCLEOTIDE SEQUENCE [LARGE SCALE GENOMIC DNA]</scope>
    <source>
        <strain evidence="7">FinWhale-01</strain>
    </source>
</reference>
<dbReference type="GO" id="GO:0006826">
    <property type="term" value="P:iron ion transport"/>
    <property type="evidence" value="ECO:0007669"/>
    <property type="project" value="InterPro"/>
</dbReference>
<dbReference type="GO" id="GO:0044754">
    <property type="term" value="C:autolysosome"/>
    <property type="evidence" value="ECO:0007669"/>
    <property type="project" value="UniProtKB-SubCell"/>
</dbReference>
<name>A0A643C0R2_BALPH</name>
<comment type="subunit">
    <text evidence="3">Oligomer of 24 subunits. There are two types of subunits: L (light) chain and H (heavy) chain. The major chain can be light or heavy, depending on the species and tissue type. The functional molecule forms a roughly spherical shell with a diameter of 12 nm and contains a central cavity into which the insoluble mineral iron core is deposited. Interacts with NCOA4.</text>
</comment>
<dbReference type="GO" id="GO:0008198">
    <property type="term" value="F:ferrous iron binding"/>
    <property type="evidence" value="ECO:0007669"/>
    <property type="project" value="TreeGrafter"/>
</dbReference>
<keyword evidence="4 5" id="KW-0408">Iron</keyword>
<dbReference type="InterPro" id="IPR009040">
    <property type="entry name" value="Ferritin-like_diiron"/>
</dbReference>
<dbReference type="AlphaFoldDB" id="A0A643C0R2"/>
<dbReference type="InterPro" id="IPR001519">
    <property type="entry name" value="Ferritin"/>
</dbReference>
<dbReference type="PROSITE" id="PS50905">
    <property type="entry name" value="FERRITIN_LIKE"/>
    <property type="match status" value="1"/>
</dbReference>
<feature type="binding site" evidence="4">
    <location>
        <position position="109"/>
    </location>
    <ligand>
        <name>Fe cation</name>
        <dbReference type="ChEBI" id="CHEBI:24875"/>
        <label>1</label>
    </ligand>
</feature>
<dbReference type="GO" id="GO:0008199">
    <property type="term" value="F:ferric iron binding"/>
    <property type="evidence" value="ECO:0007669"/>
    <property type="project" value="InterPro"/>
</dbReference>
<keyword evidence="8" id="KW-1185">Reference proteome</keyword>
<comment type="subcellular location">
    <subcellularLocation>
        <location evidence="1">Autolysosome</location>
    </subcellularLocation>
</comment>
<keyword evidence="4 5" id="KW-0479">Metal-binding</keyword>
<feature type="domain" description="Ferritin-like diiron" evidence="6">
    <location>
        <begin position="7"/>
        <end position="140"/>
    </location>
</feature>
<dbReference type="Proteomes" id="UP000437017">
    <property type="component" value="Unassembled WGS sequence"/>
</dbReference>
<evidence type="ECO:0000259" key="6">
    <source>
        <dbReference type="PROSITE" id="PS50905"/>
    </source>
</evidence>
<evidence type="ECO:0000256" key="3">
    <source>
        <dbReference type="ARBA" id="ARBA00047045"/>
    </source>
</evidence>
<evidence type="ECO:0000256" key="5">
    <source>
        <dbReference type="RuleBase" id="RU361145"/>
    </source>
</evidence>
<evidence type="ECO:0000256" key="2">
    <source>
        <dbReference type="ARBA" id="ARBA00045578"/>
    </source>
</evidence>
<dbReference type="PANTHER" id="PTHR11431:SF47">
    <property type="entry name" value="FERRITIN LIGHT CHAIN"/>
    <property type="match status" value="1"/>
</dbReference>
<dbReference type="GO" id="GO:0006879">
    <property type="term" value="P:intracellular iron ion homeostasis"/>
    <property type="evidence" value="ECO:0007669"/>
    <property type="project" value="UniProtKB-KW"/>
</dbReference>
<sequence>MSSQISQNYSTKVEAIVNSLVNMHLRAPYTYLSLWASSSTVMMWLWSCGGWGGCHFFHELAEEKHEGPECLLKRQNQCSCRALFQGVEKPSQDEWGKTQDAMEAAIFTEKNPNLALLDLHALGSAPQTTTSVTSWKPLPR</sequence>